<organism evidence="2">
    <name type="scientific">Sesamum calycinum</name>
    <dbReference type="NCBI Taxonomy" id="2727403"/>
    <lineage>
        <taxon>Eukaryota</taxon>
        <taxon>Viridiplantae</taxon>
        <taxon>Streptophyta</taxon>
        <taxon>Embryophyta</taxon>
        <taxon>Tracheophyta</taxon>
        <taxon>Spermatophyta</taxon>
        <taxon>Magnoliopsida</taxon>
        <taxon>eudicotyledons</taxon>
        <taxon>Gunneridae</taxon>
        <taxon>Pentapetalae</taxon>
        <taxon>asterids</taxon>
        <taxon>lamiids</taxon>
        <taxon>Lamiales</taxon>
        <taxon>Pedaliaceae</taxon>
        <taxon>Sesamum</taxon>
    </lineage>
</organism>
<evidence type="ECO:0000256" key="1">
    <source>
        <dbReference type="SAM" id="MobiDB-lite"/>
    </source>
</evidence>
<dbReference type="PANTHER" id="PTHR33116">
    <property type="entry name" value="REVERSE TRANSCRIPTASE ZINC-BINDING DOMAIN-CONTAINING PROTEIN-RELATED-RELATED"/>
    <property type="match status" value="1"/>
</dbReference>
<gene>
    <name evidence="2" type="ORF">Scaly_1154800</name>
</gene>
<accession>A0AAW2Q378</accession>
<sequence length="540" mass="61447">MGPLKAFNNLHFSHISVRAKEADLDLQDAQLQLESDPENAAIRDSLGELRKKVVFLAEAERQFYYQNAKIHFLKMGDQDTKFFHDMVKMIAAKSSILAITKNNGSIITSAIVIGQEFVTYFTSLLGTEVQNLSVGNDVFKLGPKLPTEFALELCRAVTPLEVKQAIFHISDNKAPGPDGGLEQFPSRAFRGQERPSTRRPMSPALFLLSMEYFSRLIKRKTSISDFNFHPKCEKLKITHLLFANDLMLFSRGYLPYIHILIECLQEFRDISCLAVNTSKSSIFTVGIENNEFHRILARTDFTRGEIRSGVECFLLQIFPLPVAVVEKIHRLCKNFLWNSRRALVAWEEICYPKDEGGLGIQHIQSWNVALLARILWNIHRKSDMLWVQWVNNVWIGNRRRGIHYSFNGLSKFATEWSSHLTHQRRLSSTWWDGLAAWGSRYPKPMSTSGRNTQRSLGSRQSGRHSSHRSTNSFCGLDYREGFLHTTDLRSYKRIAHALCASTLKNQPSTYSLSVHSVTLCGPISGIGLASTDICPPFSEW</sequence>
<name>A0AAW2Q378_9LAMI</name>
<evidence type="ECO:0000313" key="2">
    <source>
        <dbReference type="EMBL" id="KAL0361996.1"/>
    </source>
</evidence>
<reference evidence="2" key="1">
    <citation type="submission" date="2020-06" db="EMBL/GenBank/DDBJ databases">
        <authorList>
            <person name="Li T."/>
            <person name="Hu X."/>
            <person name="Zhang T."/>
            <person name="Song X."/>
            <person name="Zhang H."/>
            <person name="Dai N."/>
            <person name="Sheng W."/>
            <person name="Hou X."/>
            <person name="Wei L."/>
        </authorList>
    </citation>
    <scope>NUCLEOTIDE SEQUENCE</scope>
    <source>
        <strain evidence="2">KEN8</strain>
        <tissue evidence="2">Leaf</tissue>
    </source>
</reference>
<dbReference type="AlphaFoldDB" id="A0AAW2Q378"/>
<feature type="region of interest" description="Disordered" evidence="1">
    <location>
        <begin position="442"/>
        <end position="470"/>
    </location>
</feature>
<protein>
    <recommendedName>
        <fullName evidence="3">Reverse transcriptase domain-containing protein</fullName>
    </recommendedName>
</protein>
<comment type="caution">
    <text evidence="2">The sequence shown here is derived from an EMBL/GenBank/DDBJ whole genome shotgun (WGS) entry which is preliminary data.</text>
</comment>
<dbReference type="PANTHER" id="PTHR33116:SF84">
    <property type="entry name" value="RNA-DIRECTED DNA POLYMERASE"/>
    <property type="match status" value="1"/>
</dbReference>
<evidence type="ECO:0008006" key="3">
    <source>
        <dbReference type="Google" id="ProtNLM"/>
    </source>
</evidence>
<reference evidence="2" key="2">
    <citation type="journal article" date="2024" name="Plant">
        <title>Genomic evolution and insights into agronomic trait innovations of Sesamum species.</title>
        <authorList>
            <person name="Miao H."/>
            <person name="Wang L."/>
            <person name="Qu L."/>
            <person name="Liu H."/>
            <person name="Sun Y."/>
            <person name="Le M."/>
            <person name="Wang Q."/>
            <person name="Wei S."/>
            <person name="Zheng Y."/>
            <person name="Lin W."/>
            <person name="Duan Y."/>
            <person name="Cao H."/>
            <person name="Xiong S."/>
            <person name="Wang X."/>
            <person name="Wei L."/>
            <person name="Li C."/>
            <person name="Ma Q."/>
            <person name="Ju M."/>
            <person name="Zhao R."/>
            <person name="Li G."/>
            <person name="Mu C."/>
            <person name="Tian Q."/>
            <person name="Mei H."/>
            <person name="Zhang T."/>
            <person name="Gao T."/>
            <person name="Zhang H."/>
        </authorList>
    </citation>
    <scope>NUCLEOTIDE SEQUENCE</scope>
    <source>
        <strain evidence="2">KEN8</strain>
    </source>
</reference>
<dbReference type="EMBL" id="JACGWM010000007">
    <property type="protein sequence ID" value="KAL0361996.1"/>
    <property type="molecule type" value="Genomic_DNA"/>
</dbReference>
<proteinExistence type="predicted"/>